<feature type="transmembrane region" description="Helical" evidence="1">
    <location>
        <begin position="65"/>
        <end position="86"/>
    </location>
</feature>
<reference evidence="2 3" key="1">
    <citation type="submission" date="2020-08" db="EMBL/GenBank/DDBJ databases">
        <title>Genomic Encyclopedia of Type Strains, Phase IV (KMG-IV): sequencing the most valuable type-strain genomes for metagenomic binning, comparative biology and taxonomic classification.</title>
        <authorList>
            <person name="Goeker M."/>
        </authorList>
    </citation>
    <scope>NUCLEOTIDE SEQUENCE [LARGE SCALE GENOMIC DNA]</scope>
    <source>
        <strain evidence="2 3">DSM 106739</strain>
    </source>
</reference>
<evidence type="ECO:0000313" key="2">
    <source>
        <dbReference type="EMBL" id="MBB4011315.1"/>
    </source>
</evidence>
<feature type="transmembrane region" description="Helical" evidence="1">
    <location>
        <begin position="92"/>
        <end position="117"/>
    </location>
</feature>
<keyword evidence="1" id="KW-0812">Transmembrane</keyword>
<dbReference type="AlphaFoldDB" id="A0A840BE05"/>
<dbReference type="RefSeq" id="WP_183631740.1">
    <property type="nucleotide sequence ID" value="NZ_BAABLE010000011.1"/>
</dbReference>
<comment type="caution">
    <text evidence="2">The sequence shown here is derived from an EMBL/GenBank/DDBJ whole genome shotgun (WGS) entry which is preliminary data.</text>
</comment>
<keyword evidence="1" id="KW-1133">Transmembrane helix</keyword>
<feature type="transmembrane region" description="Helical" evidence="1">
    <location>
        <begin position="19"/>
        <end position="36"/>
    </location>
</feature>
<sequence>MTVWDAAKPLAGVSCRDNLLRLLFLSFFAFPLYLSLRKPRIMNSPLTETLLARFRQDHGIAPRQYRLFATVVALLLRLGLLVFSSVSTCLGAAAALYLLDGFPMWAALAALAIVALWRMDALLRASWVDDGLLLSPTDFPDCHRLVAHAVKRSRGRRVTTIRLLDGFGLEVAHDTRVLARGRAQLWIGYELLQLIDSRELSLAIQLAVMQQRGHVGTSGWISRQRMQLQRIEATLPQAPIDALLARVLLVRGLRFFALLSIPVAREHVLTIDRKLSKTHSTGTIAALLSAIDMRKRYIDDNFWPAFWSRATIDPRPSYSPNVGVRIALRMSTQVDMQRALARAFMSPANEASPMPSLRERLDGLGAKPYVAKPFVQPQSAAERLLGARHRALLAAIDARWTAQNLAEWMRRFKTAERDRQMRTEAETQAQAEAAARALADVPARHASANEADPVARREARQVRARDALARANALYAKGAIEDAMEEAESWASAMAGTMLTPLINETR</sequence>
<accession>A0A840BE05</accession>
<evidence type="ECO:0008006" key="4">
    <source>
        <dbReference type="Google" id="ProtNLM"/>
    </source>
</evidence>
<gene>
    <name evidence="2" type="ORF">GGR36_000623</name>
</gene>
<keyword evidence="3" id="KW-1185">Reference proteome</keyword>
<organism evidence="2 3">
    <name type="scientific">Niveibacterium umoris</name>
    <dbReference type="NCBI Taxonomy" id="1193620"/>
    <lineage>
        <taxon>Bacteria</taxon>
        <taxon>Pseudomonadati</taxon>
        <taxon>Pseudomonadota</taxon>
        <taxon>Betaproteobacteria</taxon>
        <taxon>Rhodocyclales</taxon>
        <taxon>Rhodocyclaceae</taxon>
        <taxon>Niveibacterium</taxon>
    </lineage>
</organism>
<protein>
    <recommendedName>
        <fullName evidence="4">Peptidase M48 domain-containing protein</fullName>
    </recommendedName>
</protein>
<keyword evidence="1" id="KW-0472">Membrane</keyword>
<name>A0A840BE05_9RHOO</name>
<evidence type="ECO:0000256" key="1">
    <source>
        <dbReference type="SAM" id="Phobius"/>
    </source>
</evidence>
<evidence type="ECO:0000313" key="3">
    <source>
        <dbReference type="Proteomes" id="UP000561045"/>
    </source>
</evidence>
<dbReference type="EMBL" id="JACIET010000001">
    <property type="protein sequence ID" value="MBB4011315.1"/>
    <property type="molecule type" value="Genomic_DNA"/>
</dbReference>
<dbReference type="Proteomes" id="UP000561045">
    <property type="component" value="Unassembled WGS sequence"/>
</dbReference>
<proteinExistence type="predicted"/>